<dbReference type="GO" id="GO:0016787">
    <property type="term" value="F:hydrolase activity"/>
    <property type="evidence" value="ECO:0007669"/>
    <property type="project" value="UniProtKB-KW"/>
</dbReference>
<dbReference type="AlphaFoldDB" id="A0A1W1V3X9"/>
<dbReference type="InterPro" id="IPR050266">
    <property type="entry name" value="AB_hydrolase_sf"/>
</dbReference>
<dbReference type="PANTHER" id="PTHR43798:SF33">
    <property type="entry name" value="HYDROLASE, PUTATIVE (AFU_ORTHOLOGUE AFUA_2G14860)-RELATED"/>
    <property type="match status" value="1"/>
</dbReference>
<dbReference type="Pfam" id="PF12697">
    <property type="entry name" value="Abhydrolase_6"/>
    <property type="match status" value="1"/>
</dbReference>
<dbReference type="EMBL" id="FWWW01000049">
    <property type="protein sequence ID" value="SMB88089.1"/>
    <property type="molecule type" value="Genomic_DNA"/>
</dbReference>
<dbReference type="PRINTS" id="PR00412">
    <property type="entry name" value="EPOXHYDRLASE"/>
</dbReference>
<sequence length="277" mass="29441">MRPVFLALPELSLRVATYEGGNPMGPPLLFVHGNSLAASTFQRQWTAPELQAFRLVALNLPGHGQSPDAPEWYSPPRLRQVLVAAIRALRCEQALIVGHSYGGHLLLDALPELSHLRGLLTVGTPPVSTPTDLAAAFRLSETGGLFYAPSLTADQVTALARYCLRPTSPDDEVALLAAALGRADGRMRTALAASIAASELADEVGLVRATSVPLAFILGEKEAMLAPDYFASLLMPTCWGEAVQIVPRAGHLPFLENPTAFNALLLAFAAHTSPASH</sequence>
<keyword evidence="2" id="KW-0378">Hydrolase</keyword>
<accession>A0A1W1V3X9</accession>
<feature type="domain" description="AB hydrolase-1" evidence="1">
    <location>
        <begin position="28"/>
        <end position="263"/>
    </location>
</feature>
<dbReference type="PANTHER" id="PTHR43798">
    <property type="entry name" value="MONOACYLGLYCEROL LIPASE"/>
    <property type="match status" value="1"/>
</dbReference>
<dbReference type="InterPro" id="IPR000073">
    <property type="entry name" value="AB_hydrolase_1"/>
</dbReference>
<evidence type="ECO:0000259" key="1">
    <source>
        <dbReference type="Pfam" id="PF12697"/>
    </source>
</evidence>
<evidence type="ECO:0000313" key="3">
    <source>
        <dbReference type="Proteomes" id="UP000192266"/>
    </source>
</evidence>
<gene>
    <name evidence="2" type="ORF">SAMN00120144_1159</name>
</gene>
<dbReference type="InterPro" id="IPR029058">
    <property type="entry name" value="AB_hydrolase_fold"/>
</dbReference>
<proteinExistence type="predicted"/>
<name>A0A1W1V3X9_9BACT</name>
<keyword evidence="3" id="KW-1185">Reference proteome</keyword>
<dbReference type="STRING" id="645990.SAMN00120144_1159"/>
<dbReference type="Proteomes" id="UP000192266">
    <property type="component" value="Unassembled WGS sequence"/>
</dbReference>
<dbReference type="GO" id="GO:0016020">
    <property type="term" value="C:membrane"/>
    <property type="evidence" value="ECO:0007669"/>
    <property type="project" value="TreeGrafter"/>
</dbReference>
<dbReference type="Gene3D" id="3.40.50.1820">
    <property type="entry name" value="alpha/beta hydrolase"/>
    <property type="match status" value="1"/>
</dbReference>
<organism evidence="2 3">
    <name type="scientific">Hymenobacter roseosalivarius DSM 11622</name>
    <dbReference type="NCBI Taxonomy" id="645990"/>
    <lineage>
        <taxon>Bacteria</taxon>
        <taxon>Pseudomonadati</taxon>
        <taxon>Bacteroidota</taxon>
        <taxon>Cytophagia</taxon>
        <taxon>Cytophagales</taxon>
        <taxon>Hymenobacteraceae</taxon>
        <taxon>Hymenobacter</taxon>
    </lineage>
</organism>
<evidence type="ECO:0000313" key="2">
    <source>
        <dbReference type="EMBL" id="SMB88089.1"/>
    </source>
</evidence>
<dbReference type="SUPFAM" id="SSF53474">
    <property type="entry name" value="alpha/beta-Hydrolases"/>
    <property type="match status" value="1"/>
</dbReference>
<protein>
    <submittedName>
        <fullName evidence="2">Alpha/beta hydrolase fold</fullName>
    </submittedName>
</protein>
<dbReference type="InterPro" id="IPR000639">
    <property type="entry name" value="Epox_hydrolase-like"/>
</dbReference>
<reference evidence="2 3" key="1">
    <citation type="submission" date="2017-04" db="EMBL/GenBank/DDBJ databases">
        <authorList>
            <person name="Afonso C.L."/>
            <person name="Miller P.J."/>
            <person name="Scott M.A."/>
            <person name="Spackman E."/>
            <person name="Goraichik I."/>
            <person name="Dimitrov K.M."/>
            <person name="Suarez D.L."/>
            <person name="Swayne D.E."/>
        </authorList>
    </citation>
    <scope>NUCLEOTIDE SEQUENCE [LARGE SCALE GENOMIC DNA]</scope>
    <source>
        <strain evidence="2 3">DSM 11622</strain>
    </source>
</reference>